<proteinExistence type="predicted"/>
<feature type="transmembrane region" description="Helical" evidence="2">
    <location>
        <begin position="12"/>
        <end position="37"/>
    </location>
</feature>
<sequence length="383" mass="41758">MGNSSSSEELSTAGIICIAAACYTALILILVLVRYILVRRGVCGESKCAPCGSEEGPGCCSCCQSIAESDGCKCDPSLRGCLNNCCPKSKKLDPSCCTIGQCPASTGCDFSCQECQSINCCCFEIKIKQSTPHTSVANNMQSFRQAPPPHSQIANQMPVVIQNQPVSSQVPPSSAIIHQPTVSEEISSQFYTNKAYDESDENKDNAMKDTRRQSSQRKSSSEMTVETKQKVKRGNDTKVRFTEEDTSIEDANARLARDPDSGDRDVNTERKPRKKKTSVKTNDPAKEERLVSDNQGSVTRPKKKTRKVHSESVPNNSDENTTKQAFTQHSLQGISATGGSVIPETNNTSKRSLPARPLKVLQKSQIMPEVLTSKPPKSPKRKT</sequence>
<comment type="caution">
    <text evidence="3">The sequence shown here is derived from an EMBL/GenBank/DDBJ whole genome shotgun (WGS) entry which is preliminary data.</text>
</comment>
<accession>A0AA88XFX7</accession>
<gene>
    <name evidence="3" type="ORF">FSP39_018489</name>
</gene>
<dbReference type="Proteomes" id="UP001186944">
    <property type="component" value="Unassembled WGS sequence"/>
</dbReference>
<keyword evidence="2" id="KW-0472">Membrane</keyword>
<reference evidence="3" key="1">
    <citation type="submission" date="2019-08" db="EMBL/GenBank/DDBJ databases">
        <title>The improved chromosome-level genome for the pearl oyster Pinctada fucata martensii using PacBio sequencing and Hi-C.</title>
        <authorList>
            <person name="Zheng Z."/>
        </authorList>
    </citation>
    <scope>NUCLEOTIDE SEQUENCE</scope>
    <source>
        <strain evidence="3">ZZ-2019</strain>
        <tissue evidence="3">Adductor muscle</tissue>
    </source>
</reference>
<keyword evidence="4" id="KW-1185">Reference proteome</keyword>
<evidence type="ECO:0000313" key="4">
    <source>
        <dbReference type="Proteomes" id="UP001186944"/>
    </source>
</evidence>
<evidence type="ECO:0000256" key="2">
    <source>
        <dbReference type="SAM" id="Phobius"/>
    </source>
</evidence>
<name>A0AA88XFX7_PINIB</name>
<feature type="region of interest" description="Disordered" evidence="1">
    <location>
        <begin position="195"/>
        <end position="383"/>
    </location>
</feature>
<dbReference type="EMBL" id="VSWD01000013">
    <property type="protein sequence ID" value="KAK3084763.1"/>
    <property type="molecule type" value="Genomic_DNA"/>
</dbReference>
<evidence type="ECO:0000313" key="3">
    <source>
        <dbReference type="EMBL" id="KAK3084763.1"/>
    </source>
</evidence>
<feature type="compositionally biased region" description="Basic and acidic residues" evidence="1">
    <location>
        <begin position="251"/>
        <end position="270"/>
    </location>
</feature>
<feature type="compositionally biased region" description="Basic and acidic residues" evidence="1">
    <location>
        <begin position="225"/>
        <end position="243"/>
    </location>
</feature>
<keyword evidence="2" id="KW-1133">Transmembrane helix</keyword>
<protein>
    <submittedName>
        <fullName evidence="3">Uncharacterized protein</fullName>
    </submittedName>
</protein>
<keyword evidence="2" id="KW-0812">Transmembrane</keyword>
<dbReference type="AlphaFoldDB" id="A0AA88XFX7"/>
<organism evidence="3 4">
    <name type="scientific">Pinctada imbricata</name>
    <name type="common">Atlantic pearl-oyster</name>
    <name type="synonym">Pinctada martensii</name>
    <dbReference type="NCBI Taxonomy" id="66713"/>
    <lineage>
        <taxon>Eukaryota</taxon>
        <taxon>Metazoa</taxon>
        <taxon>Spiralia</taxon>
        <taxon>Lophotrochozoa</taxon>
        <taxon>Mollusca</taxon>
        <taxon>Bivalvia</taxon>
        <taxon>Autobranchia</taxon>
        <taxon>Pteriomorphia</taxon>
        <taxon>Pterioida</taxon>
        <taxon>Pterioidea</taxon>
        <taxon>Pteriidae</taxon>
        <taxon>Pinctada</taxon>
    </lineage>
</organism>
<feature type="compositionally biased region" description="Basic and acidic residues" evidence="1">
    <location>
        <begin position="202"/>
        <end position="212"/>
    </location>
</feature>
<feature type="compositionally biased region" description="Polar residues" evidence="1">
    <location>
        <begin position="312"/>
        <end position="351"/>
    </location>
</feature>
<evidence type="ECO:0000256" key="1">
    <source>
        <dbReference type="SAM" id="MobiDB-lite"/>
    </source>
</evidence>